<comment type="catalytic activity">
    <reaction evidence="10">
        <text>a 1,2-diacyl-sn-glycero-3-phospho-L-serine(in) = a 1,2-diacyl-sn-glycero-3-phospho-L-serine(out)</text>
        <dbReference type="Rhea" id="RHEA:38663"/>
        <dbReference type="ChEBI" id="CHEBI:57262"/>
    </reaction>
</comment>
<dbReference type="GO" id="GO:0034727">
    <property type="term" value="P:piecemeal microautophagy of the nucleus"/>
    <property type="evidence" value="ECO:0007669"/>
    <property type="project" value="TreeGrafter"/>
</dbReference>
<dbReference type="GO" id="GO:0061908">
    <property type="term" value="C:phagophore"/>
    <property type="evidence" value="ECO:0007669"/>
    <property type="project" value="TreeGrafter"/>
</dbReference>
<name>A0A4P9ZTF0_9FUNG</name>
<evidence type="ECO:0000256" key="4">
    <source>
        <dbReference type="ARBA" id="ARBA00018070"/>
    </source>
</evidence>
<dbReference type="GO" id="GO:0043495">
    <property type="term" value="F:protein-membrane adaptor activity"/>
    <property type="evidence" value="ECO:0007669"/>
    <property type="project" value="TreeGrafter"/>
</dbReference>
<dbReference type="GO" id="GO:0034045">
    <property type="term" value="C:phagophore assembly site membrane"/>
    <property type="evidence" value="ECO:0007669"/>
    <property type="project" value="UniProtKB-SubCell"/>
</dbReference>
<evidence type="ECO:0000256" key="12">
    <source>
        <dbReference type="SAM" id="MobiDB-lite"/>
    </source>
</evidence>
<dbReference type="PANTHER" id="PTHR13190:SF1">
    <property type="entry name" value="AUTOPHAGY-RELATED 2, ISOFORM A"/>
    <property type="match status" value="1"/>
</dbReference>
<dbReference type="STRING" id="215637.A0A4P9ZTF0"/>
<keyword evidence="6" id="KW-0256">Endoplasmic reticulum</keyword>
<keyword evidence="5" id="KW-0813">Transport</keyword>
<dbReference type="GO" id="GO:0061709">
    <property type="term" value="P:reticulophagy"/>
    <property type="evidence" value="ECO:0007669"/>
    <property type="project" value="TreeGrafter"/>
</dbReference>
<evidence type="ECO:0000256" key="6">
    <source>
        <dbReference type="ARBA" id="ARBA00022824"/>
    </source>
</evidence>
<keyword evidence="14" id="KW-1185">Reference proteome</keyword>
<dbReference type="PANTHER" id="PTHR13190">
    <property type="entry name" value="AUTOPHAGY-RELATED 2, ISOFORM A"/>
    <property type="match status" value="1"/>
</dbReference>
<evidence type="ECO:0000256" key="7">
    <source>
        <dbReference type="ARBA" id="ARBA00023006"/>
    </source>
</evidence>
<dbReference type="Proteomes" id="UP000268162">
    <property type="component" value="Unassembled WGS sequence"/>
</dbReference>
<evidence type="ECO:0000256" key="9">
    <source>
        <dbReference type="ARBA" id="ARBA00023136"/>
    </source>
</evidence>
<gene>
    <name evidence="13" type="ORF">BJ085DRAFT_20892</name>
</gene>
<dbReference type="GO" id="GO:0005789">
    <property type="term" value="C:endoplasmic reticulum membrane"/>
    <property type="evidence" value="ECO:0007669"/>
    <property type="project" value="UniProtKB-SubCell"/>
</dbReference>
<comment type="similarity">
    <text evidence="3">Belongs to the ATG2 family.</text>
</comment>
<evidence type="ECO:0000256" key="5">
    <source>
        <dbReference type="ARBA" id="ARBA00022448"/>
    </source>
</evidence>
<dbReference type="GO" id="GO:0006869">
    <property type="term" value="P:lipid transport"/>
    <property type="evidence" value="ECO:0007669"/>
    <property type="project" value="UniProtKB-KW"/>
</dbReference>
<evidence type="ECO:0000256" key="11">
    <source>
        <dbReference type="ARBA" id="ARBA00024615"/>
    </source>
</evidence>
<evidence type="ECO:0000256" key="10">
    <source>
        <dbReference type="ARBA" id="ARBA00024479"/>
    </source>
</evidence>
<keyword evidence="7" id="KW-0072">Autophagy</keyword>
<feature type="region of interest" description="Disordered" evidence="12">
    <location>
        <begin position="352"/>
        <end position="379"/>
    </location>
</feature>
<evidence type="ECO:0000256" key="1">
    <source>
        <dbReference type="ARBA" id="ARBA00004406"/>
    </source>
</evidence>
<dbReference type="GO" id="GO:0000045">
    <property type="term" value="P:autophagosome assembly"/>
    <property type="evidence" value="ECO:0007669"/>
    <property type="project" value="TreeGrafter"/>
</dbReference>
<dbReference type="EMBL" id="ML002594">
    <property type="protein sequence ID" value="RKP36793.1"/>
    <property type="molecule type" value="Genomic_DNA"/>
</dbReference>
<feature type="region of interest" description="Disordered" evidence="12">
    <location>
        <begin position="1"/>
        <end position="25"/>
    </location>
</feature>
<evidence type="ECO:0000313" key="14">
    <source>
        <dbReference type="Proteomes" id="UP000268162"/>
    </source>
</evidence>
<accession>A0A4P9ZTF0</accession>
<comment type="catalytic activity">
    <reaction evidence="11">
        <text>a 1,2-diacyl-sn-glycero-3-phosphoethanolamine(in) = a 1,2-diacyl-sn-glycero-3-phosphoethanolamine(out)</text>
        <dbReference type="Rhea" id="RHEA:38895"/>
        <dbReference type="ChEBI" id="CHEBI:64612"/>
    </reaction>
</comment>
<evidence type="ECO:0000313" key="13">
    <source>
        <dbReference type="EMBL" id="RKP36793.1"/>
    </source>
</evidence>
<dbReference type="InterPro" id="IPR026849">
    <property type="entry name" value="ATG2"/>
</dbReference>
<evidence type="ECO:0000256" key="2">
    <source>
        <dbReference type="ARBA" id="ARBA00004623"/>
    </source>
</evidence>
<protein>
    <recommendedName>
        <fullName evidence="4">Autophagy-related protein 2</fullName>
    </recommendedName>
</protein>
<keyword evidence="8" id="KW-0445">Lipid transport</keyword>
<feature type="compositionally biased region" description="Low complexity" evidence="12">
    <location>
        <begin position="1"/>
        <end position="16"/>
    </location>
</feature>
<organism evidence="13 14">
    <name type="scientific">Dimargaris cristalligena</name>
    <dbReference type="NCBI Taxonomy" id="215637"/>
    <lineage>
        <taxon>Eukaryota</taxon>
        <taxon>Fungi</taxon>
        <taxon>Fungi incertae sedis</taxon>
        <taxon>Zoopagomycota</taxon>
        <taxon>Kickxellomycotina</taxon>
        <taxon>Dimargaritomycetes</taxon>
        <taxon>Dimargaritales</taxon>
        <taxon>Dimargaritaceae</taxon>
        <taxon>Dimargaris</taxon>
    </lineage>
</organism>
<feature type="compositionally biased region" description="Basic and acidic residues" evidence="12">
    <location>
        <begin position="363"/>
        <end position="372"/>
    </location>
</feature>
<dbReference type="GO" id="GO:0061723">
    <property type="term" value="P:glycophagy"/>
    <property type="evidence" value="ECO:0007669"/>
    <property type="project" value="TreeGrafter"/>
</dbReference>
<dbReference type="AlphaFoldDB" id="A0A4P9ZTF0"/>
<evidence type="ECO:0000256" key="8">
    <source>
        <dbReference type="ARBA" id="ARBA00023055"/>
    </source>
</evidence>
<keyword evidence="9" id="KW-0472">Membrane</keyword>
<proteinExistence type="inferred from homology"/>
<reference evidence="14" key="1">
    <citation type="journal article" date="2018" name="Nat. Microbiol.">
        <title>Leveraging single-cell genomics to expand the fungal tree of life.</title>
        <authorList>
            <person name="Ahrendt S.R."/>
            <person name="Quandt C.A."/>
            <person name="Ciobanu D."/>
            <person name="Clum A."/>
            <person name="Salamov A."/>
            <person name="Andreopoulos B."/>
            <person name="Cheng J.F."/>
            <person name="Woyke T."/>
            <person name="Pelin A."/>
            <person name="Henrissat B."/>
            <person name="Reynolds N.K."/>
            <person name="Benny G.L."/>
            <person name="Smith M.E."/>
            <person name="James T.Y."/>
            <person name="Grigoriev I.V."/>
        </authorList>
    </citation>
    <scope>NUCLEOTIDE SEQUENCE [LARGE SCALE GENOMIC DNA]</scope>
    <source>
        <strain evidence="14">RSA 468</strain>
    </source>
</reference>
<evidence type="ECO:0000256" key="3">
    <source>
        <dbReference type="ARBA" id="ARBA00009714"/>
    </source>
</evidence>
<comment type="subcellular location">
    <subcellularLocation>
        <location evidence="1">Endoplasmic reticulum membrane</location>
        <topology evidence="1">Peripheral membrane protein</topology>
    </subcellularLocation>
    <subcellularLocation>
        <location evidence="2">Preautophagosomal structure membrane</location>
        <topology evidence="2">Peripheral membrane protein</topology>
    </subcellularLocation>
</comment>
<dbReference type="GO" id="GO:0032266">
    <property type="term" value="F:phosphatidylinositol-3-phosphate binding"/>
    <property type="evidence" value="ECO:0007669"/>
    <property type="project" value="TreeGrafter"/>
</dbReference>
<dbReference type="GO" id="GO:0000422">
    <property type="term" value="P:autophagy of mitochondrion"/>
    <property type="evidence" value="ECO:0007669"/>
    <property type="project" value="TreeGrafter"/>
</dbReference>
<dbReference type="Pfam" id="PF13329">
    <property type="entry name" value="ATG2_CAD"/>
    <property type="match status" value="1"/>
</dbReference>
<sequence length="506" mass="55783">MASPSAGTRTTSSTSGFPAPPKTSRSTEPLLAFVLTGFSTTISTFSEDSLIASRFCCTVRDAEILDHCPTSGWRKFMAYLKSGSHRQPRESDSNMFDIRVALARPDPTNSDFLEFRLHLSILPLRFYIDQDTLGFLLGYFMAVADQLKANEDTPATKSADPPYIQFCQIDPITLKVDYKPKQLGFDQIRDRAAPLVGLVNLFPLQDAKMTLKGTQVTGIKGWDRLGAALVADWIPHITHTQIPGMVTGVSPIRSAINLGTGVVDLLVLPIEQYKKDGRVVKGLQNGARSFNRTTASEAIKIGTKFTSTAQSLLEKAGDMITTTGSDPAQTHRDQEELDDDMIYDDRDGEIFVLDQPPPPSHTGHGDHGDHQVTRPSRFADQPQNLQEGMQQAYRTLAKNFNEAAQTILAIPAEVYEKSGQDSVQTVLKAVPIAILKPMIGTSEALSKTLLGLRNTLDPSQLQQMEDVSLILYIIRSLWVDYKALGYFSGDRIARIVYRGVANSVRF</sequence>